<evidence type="ECO:0000256" key="1">
    <source>
        <dbReference type="ARBA" id="ARBA00022723"/>
    </source>
</evidence>
<feature type="region of interest" description="Disordered" evidence="5">
    <location>
        <begin position="83"/>
        <end position="174"/>
    </location>
</feature>
<name>A0A3M7BKS1_HORWE</name>
<feature type="compositionally biased region" description="Polar residues" evidence="5">
    <location>
        <begin position="145"/>
        <end position="169"/>
    </location>
</feature>
<feature type="compositionally biased region" description="Polar residues" evidence="5">
    <location>
        <begin position="297"/>
        <end position="311"/>
    </location>
</feature>
<dbReference type="CDD" id="cd15760">
    <property type="entry name" value="FYVE_scVPS27p_like"/>
    <property type="match status" value="1"/>
</dbReference>
<dbReference type="InterPro" id="IPR011011">
    <property type="entry name" value="Znf_FYVE_PHD"/>
</dbReference>
<dbReference type="SMART" id="SM00064">
    <property type="entry name" value="FYVE"/>
    <property type="match status" value="1"/>
</dbReference>
<accession>A0A3M7BKS1</accession>
<dbReference type="AlphaFoldDB" id="A0A3M7BKS1"/>
<evidence type="ECO:0000256" key="5">
    <source>
        <dbReference type="SAM" id="MobiDB-lite"/>
    </source>
</evidence>
<dbReference type="InterPro" id="IPR013083">
    <property type="entry name" value="Znf_RING/FYVE/PHD"/>
</dbReference>
<evidence type="ECO:0000256" key="3">
    <source>
        <dbReference type="ARBA" id="ARBA00022833"/>
    </source>
</evidence>
<feature type="domain" description="FYVE-type" evidence="6">
    <location>
        <begin position="212"/>
        <end position="276"/>
    </location>
</feature>
<evidence type="ECO:0000256" key="2">
    <source>
        <dbReference type="ARBA" id="ARBA00022771"/>
    </source>
</evidence>
<dbReference type="Proteomes" id="UP000270230">
    <property type="component" value="Unassembled WGS sequence"/>
</dbReference>
<evidence type="ECO:0000259" key="6">
    <source>
        <dbReference type="PROSITE" id="PS50178"/>
    </source>
</evidence>
<dbReference type="VEuPathDB" id="FungiDB:BTJ68_06051"/>
<dbReference type="PANTHER" id="PTHR39490:SF8">
    <property type="entry name" value="ZINC FINGER FYVE DOMAIN-CONTAINING PROTEIN 21"/>
    <property type="match status" value="1"/>
</dbReference>
<dbReference type="InterPro" id="IPR000306">
    <property type="entry name" value="Znf_FYVE"/>
</dbReference>
<dbReference type="OrthoDB" id="10018316at2759"/>
<evidence type="ECO:0000313" key="7">
    <source>
        <dbReference type="EMBL" id="RMY40358.1"/>
    </source>
</evidence>
<dbReference type="EMBL" id="QWIN01001487">
    <property type="protein sequence ID" value="RMY40358.1"/>
    <property type="molecule type" value="Genomic_DNA"/>
</dbReference>
<dbReference type="SUPFAM" id="SSF57903">
    <property type="entry name" value="FYVE/PHD zinc finger"/>
    <property type="match status" value="1"/>
</dbReference>
<feature type="compositionally biased region" description="Low complexity" evidence="5">
    <location>
        <begin position="286"/>
        <end position="296"/>
    </location>
</feature>
<sequence>MYQRSSLEAGKKESSVLRRRLKILQILDDPAQEFPSAEHQHRITMATISQPPQMNNTTCYMNVQSGPSPPEAYLYGNKGVYASPSSTTPPSTNISPTNYNSSHTNVRQLRQPRQPMYIPAALRPTDSAKPTDIPNRPRAPDTPPASKQSSFDSTKTSGKMSTDSGSILRTDSLLEDDMESLRRGLSRAASDGLEEEPGNVTGMPTTAHWKPDTMASDCAVCHQSFTWFFRRHHCRRCGDIVCDNHITKRVRLDQNARLHPQGAESKACDPCWQEWMAVMRLRHSRSNSIAESQSSSQGTTVPALTIPNQSRNGEDVRIGSMARSEGMVWSTF</sequence>
<comment type="caution">
    <text evidence="7">The sequence shown here is derived from an EMBL/GenBank/DDBJ whole genome shotgun (WGS) entry which is preliminary data.</text>
</comment>
<dbReference type="GO" id="GO:0008270">
    <property type="term" value="F:zinc ion binding"/>
    <property type="evidence" value="ECO:0007669"/>
    <property type="project" value="UniProtKB-KW"/>
</dbReference>
<dbReference type="PANTHER" id="PTHR39490">
    <property type="entry name" value="ARRESTIN DOMAIN-CONTAINING PROTEIN D"/>
    <property type="match status" value="1"/>
</dbReference>
<proteinExistence type="predicted"/>
<gene>
    <name evidence="7" type="ORF">D0865_12585</name>
</gene>
<reference evidence="7 8" key="1">
    <citation type="journal article" date="2018" name="BMC Genomics">
        <title>Genomic evidence for intraspecific hybridization in a clonal and extremely halotolerant yeast.</title>
        <authorList>
            <person name="Gostincar C."/>
            <person name="Stajich J.E."/>
            <person name="Zupancic J."/>
            <person name="Zalar P."/>
            <person name="Gunde-Cimerman N."/>
        </authorList>
    </citation>
    <scope>NUCLEOTIDE SEQUENCE [LARGE SCALE GENOMIC DNA]</scope>
    <source>
        <strain evidence="7 8">EXF-151</strain>
    </source>
</reference>
<feature type="compositionally biased region" description="Low complexity" evidence="5">
    <location>
        <begin position="83"/>
        <end position="102"/>
    </location>
</feature>
<dbReference type="InterPro" id="IPR052113">
    <property type="entry name" value="FYVE-type_Zinc_Finger"/>
</dbReference>
<feature type="region of interest" description="Disordered" evidence="5">
    <location>
        <begin position="286"/>
        <end position="313"/>
    </location>
</feature>
<keyword evidence="2 4" id="KW-0863">Zinc-finger</keyword>
<protein>
    <recommendedName>
        <fullName evidence="6">FYVE-type domain-containing protein</fullName>
    </recommendedName>
</protein>
<keyword evidence="1" id="KW-0479">Metal-binding</keyword>
<evidence type="ECO:0000313" key="8">
    <source>
        <dbReference type="Proteomes" id="UP000270230"/>
    </source>
</evidence>
<organism evidence="7 8">
    <name type="scientific">Hortaea werneckii</name>
    <name type="common">Black yeast</name>
    <name type="synonym">Cladosporium werneckii</name>
    <dbReference type="NCBI Taxonomy" id="91943"/>
    <lineage>
        <taxon>Eukaryota</taxon>
        <taxon>Fungi</taxon>
        <taxon>Dikarya</taxon>
        <taxon>Ascomycota</taxon>
        <taxon>Pezizomycotina</taxon>
        <taxon>Dothideomycetes</taxon>
        <taxon>Dothideomycetidae</taxon>
        <taxon>Mycosphaerellales</taxon>
        <taxon>Teratosphaeriaceae</taxon>
        <taxon>Hortaea</taxon>
    </lineage>
</organism>
<keyword evidence="3" id="KW-0862">Zinc</keyword>
<evidence type="ECO:0000256" key="4">
    <source>
        <dbReference type="PROSITE-ProRule" id="PRU00091"/>
    </source>
</evidence>
<dbReference type="InterPro" id="IPR017455">
    <property type="entry name" value="Znf_FYVE-rel"/>
</dbReference>
<dbReference type="Gene3D" id="3.30.40.10">
    <property type="entry name" value="Zinc/RING finger domain, C3HC4 (zinc finger)"/>
    <property type="match status" value="1"/>
</dbReference>
<dbReference type="Pfam" id="PF01363">
    <property type="entry name" value="FYVE"/>
    <property type="match status" value="1"/>
</dbReference>
<dbReference type="PROSITE" id="PS50178">
    <property type="entry name" value="ZF_FYVE"/>
    <property type="match status" value="1"/>
</dbReference>